<dbReference type="AlphaFoldDB" id="A0A2S9YQH0"/>
<evidence type="ECO:0000313" key="7">
    <source>
        <dbReference type="EMBL" id="PRQ07326.1"/>
    </source>
</evidence>
<keyword evidence="5 7" id="KW-0378">Hydrolase</keyword>
<dbReference type="GO" id="GO:0046872">
    <property type="term" value="F:metal ion binding"/>
    <property type="evidence" value="ECO:0007669"/>
    <property type="project" value="UniProtKB-KW"/>
</dbReference>
<dbReference type="InterPro" id="IPR010023">
    <property type="entry name" value="KdsC_fam"/>
</dbReference>
<dbReference type="SUPFAM" id="SSF56784">
    <property type="entry name" value="HAD-like"/>
    <property type="match status" value="1"/>
</dbReference>
<dbReference type="InterPro" id="IPR036412">
    <property type="entry name" value="HAD-like_sf"/>
</dbReference>
<dbReference type="Proteomes" id="UP000238823">
    <property type="component" value="Unassembled WGS sequence"/>
</dbReference>
<gene>
    <name evidence="7" type="primary">kdsC_1</name>
    <name evidence="7" type="ORF">ENSA7_30360</name>
</gene>
<dbReference type="EMBL" id="PVNL01000057">
    <property type="protein sequence ID" value="PRQ07326.1"/>
    <property type="molecule type" value="Genomic_DNA"/>
</dbReference>
<keyword evidence="6" id="KW-0460">Magnesium</keyword>
<dbReference type="InterPro" id="IPR050793">
    <property type="entry name" value="CMP-NeuNAc_synthase"/>
</dbReference>
<dbReference type="PANTHER" id="PTHR21485">
    <property type="entry name" value="HAD SUPERFAMILY MEMBERS CMAS AND KDSC"/>
    <property type="match status" value="1"/>
</dbReference>
<dbReference type="Gene3D" id="3.40.50.1000">
    <property type="entry name" value="HAD superfamily/HAD-like"/>
    <property type="match status" value="1"/>
</dbReference>
<proteinExistence type="inferred from homology"/>
<sequence>MPSSQAKSEDQRARLASIELLTFDIDGTLTDATTWWAGEPVGWVQRYSVRDGEALLRIARAGLTVVPLSRNKTASARRRVEHLGCATDWLGVTDKIAALEQICARHGGVRPEHVLHVGDGLDDAPVFERVGLGVAVADAHPGALSAAHLVLQAVGGARAIEELELRLRSADNPRLLDRQASARGPA</sequence>
<dbReference type="SFLD" id="SFLDG01136">
    <property type="entry name" value="C1.6:_Phosphoserine_Phosphatas"/>
    <property type="match status" value="1"/>
</dbReference>
<organism evidence="7 8">
    <name type="scientific">Enhygromyxa salina</name>
    <dbReference type="NCBI Taxonomy" id="215803"/>
    <lineage>
        <taxon>Bacteria</taxon>
        <taxon>Pseudomonadati</taxon>
        <taxon>Myxococcota</taxon>
        <taxon>Polyangia</taxon>
        <taxon>Nannocystales</taxon>
        <taxon>Nannocystaceae</taxon>
        <taxon>Enhygromyxa</taxon>
    </lineage>
</organism>
<evidence type="ECO:0000256" key="5">
    <source>
        <dbReference type="ARBA" id="ARBA00022801"/>
    </source>
</evidence>
<comment type="cofactor">
    <cofactor evidence="1">
        <name>Mg(2+)</name>
        <dbReference type="ChEBI" id="CHEBI:18420"/>
    </cofactor>
</comment>
<name>A0A2S9YQH0_9BACT</name>
<dbReference type="PANTHER" id="PTHR21485:SF3">
    <property type="entry name" value="N-ACYLNEURAMINATE CYTIDYLYLTRANSFERASE"/>
    <property type="match status" value="1"/>
</dbReference>
<evidence type="ECO:0000313" key="8">
    <source>
        <dbReference type="Proteomes" id="UP000238823"/>
    </source>
</evidence>
<comment type="subunit">
    <text evidence="3">Homotetramer.</text>
</comment>
<dbReference type="SFLD" id="SFLDG01138">
    <property type="entry name" value="C1.6.2:_Deoxy-d-mannose-octulo"/>
    <property type="match status" value="1"/>
</dbReference>
<keyword evidence="4" id="KW-0479">Metal-binding</keyword>
<evidence type="ECO:0000256" key="4">
    <source>
        <dbReference type="ARBA" id="ARBA00022723"/>
    </source>
</evidence>
<evidence type="ECO:0000256" key="1">
    <source>
        <dbReference type="ARBA" id="ARBA00001946"/>
    </source>
</evidence>
<protein>
    <submittedName>
        <fullName evidence="7">3-deoxy-D-manno-octulosonate 8-phosphate phosphatase KdsC</fullName>
        <ecNumber evidence="7">3.1.3.45</ecNumber>
    </submittedName>
</protein>
<evidence type="ECO:0000256" key="2">
    <source>
        <dbReference type="ARBA" id="ARBA00005893"/>
    </source>
</evidence>
<dbReference type="GO" id="GO:0019143">
    <property type="term" value="F:3-deoxy-manno-octulosonate-8-phosphatase activity"/>
    <property type="evidence" value="ECO:0007669"/>
    <property type="project" value="UniProtKB-EC"/>
</dbReference>
<evidence type="ECO:0000256" key="6">
    <source>
        <dbReference type="ARBA" id="ARBA00022842"/>
    </source>
</evidence>
<dbReference type="EC" id="3.1.3.45" evidence="7"/>
<accession>A0A2S9YQH0</accession>
<evidence type="ECO:0000256" key="3">
    <source>
        <dbReference type="ARBA" id="ARBA00011881"/>
    </source>
</evidence>
<comment type="similarity">
    <text evidence="2">Belongs to the KdsC family.</text>
</comment>
<dbReference type="SFLD" id="SFLDS00003">
    <property type="entry name" value="Haloacid_Dehalogenase"/>
    <property type="match status" value="1"/>
</dbReference>
<dbReference type="InterPro" id="IPR023214">
    <property type="entry name" value="HAD_sf"/>
</dbReference>
<comment type="caution">
    <text evidence="7">The sequence shown here is derived from an EMBL/GenBank/DDBJ whole genome shotgun (WGS) entry which is preliminary data.</text>
</comment>
<dbReference type="Pfam" id="PF08282">
    <property type="entry name" value="Hydrolase_3"/>
    <property type="match status" value="1"/>
</dbReference>
<dbReference type="OrthoDB" id="9805604at2"/>
<dbReference type="GO" id="GO:0008781">
    <property type="term" value="F:N-acylneuraminate cytidylyltransferase activity"/>
    <property type="evidence" value="ECO:0007669"/>
    <property type="project" value="TreeGrafter"/>
</dbReference>
<reference evidence="7 8" key="1">
    <citation type="submission" date="2018-03" db="EMBL/GenBank/DDBJ databases">
        <title>Draft Genome Sequences of the Obligatory Marine Myxobacteria Enhygromyxa salina SWB007.</title>
        <authorList>
            <person name="Poehlein A."/>
            <person name="Moghaddam J.A."/>
            <person name="Harms H."/>
            <person name="Alanjari M."/>
            <person name="Koenig G.M."/>
            <person name="Daniel R."/>
            <person name="Schaeberle T.F."/>
        </authorList>
    </citation>
    <scope>NUCLEOTIDE SEQUENCE [LARGE SCALE GENOMIC DNA]</scope>
    <source>
        <strain evidence="7 8">SWB007</strain>
    </source>
</reference>
<dbReference type="RefSeq" id="WP_106090034.1">
    <property type="nucleotide sequence ID" value="NZ_PVNL01000057.1"/>
</dbReference>